<organism evidence="1">
    <name type="scientific">Arion vulgaris</name>
    <dbReference type="NCBI Taxonomy" id="1028688"/>
    <lineage>
        <taxon>Eukaryota</taxon>
        <taxon>Metazoa</taxon>
        <taxon>Spiralia</taxon>
        <taxon>Lophotrochozoa</taxon>
        <taxon>Mollusca</taxon>
        <taxon>Gastropoda</taxon>
        <taxon>Heterobranchia</taxon>
        <taxon>Euthyneura</taxon>
        <taxon>Panpulmonata</taxon>
        <taxon>Eupulmonata</taxon>
        <taxon>Stylommatophora</taxon>
        <taxon>Helicina</taxon>
        <taxon>Arionoidea</taxon>
        <taxon>Arionidae</taxon>
        <taxon>Arion</taxon>
    </lineage>
</organism>
<protein>
    <submittedName>
        <fullName evidence="1">Uncharacterized protein</fullName>
    </submittedName>
</protein>
<feature type="non-terminal residue" evidence="1">
    <location>
        <position position="1"/>
    </location>
</feature>
<dbReference type="EMBL" id="HACG01006936">
    <property type="protein sequence ID" value="CEK53801.1"/>
    <property type="molecule type" value="Transcribed_RNA"/>
</dbReference>
<name>A0A0B6YDB0_9EUPU</name>
<proteinExistence type="predicted"/>
<gene>
    <name evidence="1" type="primary">ORF21268</name>
</gene>
<evidence type="ECO:0000313" key="1">
    <source>
        <dbReference type="EMBL" id="CEK53801.1"/>
    </source>
</evidence>
<feature type="non-terminal residue" evidence="1">
    <location>
        <position position="137"/>
    </location>
</feature>
<sequence>ILGTPSRYSSAFSAFIAEENCGDSVLQFELDEYAVKLEEMRSKFSQDEGKISKTACEKNAVEQSEIENKLKEILHKQKSQQEEEILRLKVLLEKEQTSKNFIEQKLQETVGVNSKLSSELKEQEAVITKMNSEVKDQ</sequence>
<reference evidence="1" key="1">
    <citation type="submission" date="2014-12" db="EMBL/GenBank/DDBJ databases">
        <title>Insight into the proteome of Arion vulgaris.</title>
        <authorList>
            <person name="Aradska J."/>
            <person name="Bulat T."/>
            <person name="Smidak R."/>
            <person name="Sarate P."/>
            <person name="Gangsoo J."/>
            <person name="Sialana F."/>
            <person name="Bilban M."/>
            <person name="Lubec G."/>
        </authorList>
    </citation>
    <scope>NUCLEOTIDE SEQUENCE</scope>
    <source>
        <tissue evidence="1">Skin</tissue>
    </source>
</reference>
<dbReference type="AlphaFoldDB" id="A0A0B6YDB0"/>
<accession>A0A0B6YDB0</accession>